<evidence type="ECO:0000256" key="2">
    <source>
        <dbReference type="ARBA" id="ARBA00004214"/>
    </source>
</evidence>
<dbReference type="AlphaFoldDB" id="A0A0X3P363"/>
<proteinExistence type="predicted"/>
<evidence type="ECO:0000256" key="1">
    <source>
        <dbReference type="ARBA" id="ARBA00004114"/>
    </source>
</evidence>
<feature type="region of interest" description="Disordered" evidence="9">
    <location>
        <begin position="522"/>
        <end position="634"/>
    </location>
</feature>
<dbReference type="GO" id="GO:0005814">
    <property type="term" value="C:centriole"/>
    <property type="evidence" value="ECO:0007669"/>
    <property type="project" value="UniProtKB-SubCell"/>
</dbReference>
<dbReference type="InterPro" id="IPR029157">
    <property type="entry name" value="CEP44_CC"/>
</dbReference>
<dbReference type="PANTHER" id="PTHR31477:SF1">
    <property type="entry name" value="CENTROSOMAL PROTEIN OF 44 KDA"/>
    <property type="match status" value="1"/>
</dbReference>
<evidence type="ECO:0000256" key="5">
    <source>
        <dbReference type="ARBA" id="ARBA00022490"/>
    </source>
</evidence>
<feature type="region of interest" description="Disordered" evidence="9">
    <location>
        <begin position="651"/>
        <end position="680"/>
    </location>
</feature>
<evidence type="ECO:0000256" key="3">
    <source>
        <dbReference type="ARBA" id="ARBA00004647"/>
    </source>
</evidence>
<gene>
    <name evidence="11" type="ORF">TR92266</name>
</gene>
<feature type="compositionally biased region" description="Polar residues" evidence="9">
    <location>
        <begin position="566"/>
        <end position="580"/>
    </location>
</feature>
<evidence type="ECO:0000313" key="11">
    <source>
        <dbReference type="EMBL" id="JAP45850.1"/>
    </source>
</evidence>
<dbReference type="PANTHER" id="PTHR31477">
    <property type="entry name" value="CENTROSOMAL PROTEIN OF 44 KDA"/>
    <property type="match status" value="1"/>
</dbReference>
<dbReference type="GO" id="GO:0030496">
    <property type="term" value="C:midbody"/>
    <property type="evidence" value="ECO:0007669"/>
    <property type="project" value="UniProtKB-SubCell"/>
</dbReference>
<feature type="compositionally biased region" description="Polar residues" evidence="9">
    <location>
        <begin position="437"/>
        <end position="452"/>
    </location>
</feature>
<evidence type="ECO:0000256" key="8">
    <source>
        <dbReference type="ARBA" id="ARBA00046235"/>
    </source>
</evidence>
<reference evidence="11" key="1">
    <citation type="submission" date="2016-01" db="EMBL/GenBank/DDBJ databases">
        <title>Reference transcriptome for the parasite Schistocephalus solidus: insights into the molecular evolution of parasitism.</title>
        <authorList>
            <person name="Hebert F.O."/>
            <person name="Grambauer S."/>
            <person name="Barber I."/>
            <person name="Landry C.R."/>
            <person name="Aubin-Horth N."/>
        </authorList>
    </citation>
    <scope>NUCLEOTIDE SEQUENCE</scope>
</reference>
<keyword evidence="6" id="KW-0175">Coiled coil</keyword>
<name>A0A0X3P363_SCHSO</name>
<dbReference type="GO" id="GO:0000922">
    <property type="term" value="C:spindle pole"/>
    <property type="evidence" value="ECO:0007669"/>
    <property type="project" value="UniProtKB-SubCell"/>
</dbReference>
<comment type="function">
    <text evidence="8">Centriole-enriched microtubule-binding protein involved in centriole biogenesis. In collaboration with CEP295 and POC1B, is required for the centriole-to-centrosome conversion by ensuring the formation of bona fide centriole wall. Functions as a linker component that maintains centrosome cohesion. Associates with CROCC and regulates its stability and localization to the centrosome.</text>
</comment>
<evidence type="ECO:0000256" key="7">
    <source>
        <dbReference type="ARBA" id="ARBA00023212"/>
    </source>
</evidence>
<protein>
    <recommendedName>
        <fullName evidence="4">Centrosomal protein of 44 kDa</fullName>
    </recommendedName>
</protein>
<sequence length="680" mass="74991">MLEVKQSVEVLRRHQRLFRINADVNYCGMILGHPGCFIEFYRHLFCDHSPDVAAFLVESGFHMSGADDRKFMALVYRVCRDILNMKPVVSLSQFFTNGFSGKKIQMATEIIKALAVLEKDLQRKPVRGRPARPKTPFTRSGEAATDPATAMARLSDSQITTPSLSLKTQRQPPSPPAISTSMRLSGGRHEATTGRQALKLDSKALLRPTQDSSAISVFTDEETGDANTADISQQGDSLHSPVVHESIENGPRRPFSDIPLREYANSLEGNRYATYGDPSLQTAAVDPPEPRSSWMKDTLDAISKQVEYLVKRVALIESRITTVERKYSSMPPPEQQLQKPNSWEQHKLTELEEKIQQEQQGSLAAPRHKTNYFESVPVRDRGFVPTPSLPQNLYSADTATVVRNPDRSSGGSPYIRDARAKCSVAGDAVDHLLPPKHTSSSRGPSISPANSSSRELETYPWLSTHEGDCFLPAAERTQSTGHAIYNNTVLRKSYLRHRISDDPSPMPSYCDPVGLEKKYPSYNNSNGNGDCYKKPTSTSSSTRETAFIDTRDHKVPSNRSEGPAESTASLGQDHGLSTQPLDKKIPVGSINSAKPPLPTTTTKCFQRLEKENRSPQPEVGTARPQSAPGENGLQEQFKRICLMLSETQNLLKRSSASPGKTASPDGTAQIQHVQPVSAKT</sequence>
<organism evidence="11">
    <name type="scientific">Schistocephalus solidus</name>
    <name type="common">Tapeworm</name>
    <dbReference type="NCBI Taxonomy" id="70667"/>
    <lineage>
        <taxon>Eukaryota</taxon>
        <taxon>Metazoa</taxon>
        <taxon>Spiralia</taxon>
        <taxon>Lophotrochozoa</taxon>
        <taxon>Platyhelminthes</taxon>
        <taxon>Cestoda</taxon>
        <taxon>Eucestoda</taxon>
        <taxon>Diphyllobothriidea</taxon>
        <taxon>Diphyllobothriidae</taxon>
        <taxon>Schistocephalus</taxon>
    </lineage>
</organism>
<evidence type="ECO:0000256" key="4">
    <source>
        <dbReference type="ARBA" id="ARBA00014053"/>
    </source>
</evidence>
<evidence type="ECO:0000259" key="10">
    <source>
        <dbReference type="Pfam" id="PF15007"/>
    </source>
</evidence>
<evidence type="ECO:0000256" key="6">
    <source>
        <dbReference type="ARBA" id="ARBA00023054"/>
    </source>
</evidence>
<keyword evidence="7" id="KW-0206">Cytoskeleton</keyword>
<feature type="compositionally biased region" description="Polar residues" evidence="9">
    <location>
        <begin position="535"/>
        <end position="544"/>
    </location>
</feature>
<accession>A0A0X3P363</accession>
<feature type="domain" description="Centrosomal CEP44" evidence="10">
    <location>
        <begin position="4"/>
        <end position="124"/>
    </location>
</feature>
<dbReference type="EMBL" id="GEEE01017375">
    <property type="protein sequence ID" value="JAP45850.1"/>
    <property type="molecule type" value="Transcribed_RNA"/>
</dbReference>
<comment type="subcellular location">
    <subcellularLocation>
        <location evidence="1">Cytoplasm</location>
        <location evidence="1">Cytoskeleton</location>
        <location evidence="1">Microtubule organizing center</location>
        <location evidence="1">Centrosome</location>
        <location evidence="1">Centriole</location>
    </subcellularLocation>
    <subcellularLocation>
        <location evidence="3">Cytoplasm</location>
        <location evidence="3">Cytoskeleton</location>
        <location evidence="3">Spindle pole</location>
    </subcellularLocation>
    <subcellularLocation>
        <location evidence="2">Midbody</location>
    </subcellularLocation>
</comment>
<keyword evidence="5" id="KW-0963">Cytoplasm</keyword>
<feature type="region of interest" description="Disordered" evidence="9">
    <location>
        <begin position="430"/>
        <end position="452"/>
    </location>
</feature>
<evidence type="ECO:0000256" key="9">
    <source>
        <dbReference type="SAM" id="MobiDB-lite"/>
    </source>
</evidence>
<feature type="region of interest" description="Disordered" evidence="9">
    <location>
        <begin position="124"/>
        <end position="194"/>
    </location>
</feature>
<dbReference type="Pfam" id="PF15007">
    <property type="entry name" value="CEP44"/>
    <property type="match status" value="1"/>
</dbReference>
<feature type="compositionally biased region" description="Polar residues" evidence="9">
    <location>
        <begin position="155"/>
        <end position="183"/>
    </location>
</feature>
<dbReference type="InterPro" id="IPR033603">
    <property type="entry name" value="CEP44"/>
</dbReference>